<dbReference type="PANTHER" id="PTHR19959:SF119">
    <property type="entry name" value="FUNGAL LIPASE-LIKE DOMAIN-CONTAINING PROTEIN"/>
    <property type="match status" value="1"/>
</dbReference>
<proteinExistence type="predicted"/>
<evidence type="ECO:0000313" key="3">
    <source>
        <dbReference type="Proteomes" id="UP001215280"/>
    </source>
</evidence>
<gene>
    <name evidence="2" type="ORF">DFH07DRAFT_979801</name>
</gene>
<dbReference type="SUPFAM" id="SSF81901">
    <property type="entry name" value="HCP-like"/>
    <property type="match status" value="2"/>
</dbReference>
<dbReference type="InterPro" id="IPR011990">
    <property type="entry name" value="TPR-like_helical_dom_sf"/>
</dbReference>
<dbReference type="PANTHER" id="PTHR19959">
    <property type="entry name" value="KINESIN LIGHT CHAIN"/>
    <property type="match status" value="1"/>
</dbReference>
<dbReference type="InterPro" id="IPR024983">
    <property type="entry name" value="CHAT_dom"/>
</dbReference>
<evidence type="ECO:0000313" key="2">
    <source>
        <dbReference type="EMBL" id="KAJ7742936.1"/>
    </source>
</evidence>
<accession>A0AAD7N3J5</accession>
<organism evidence="2 3">
    <name type="scientific">Mycena maculata</name>
    <dbReference type="NCBI Taxonomy" id="230809"/>
    <lineage>
        <taxon>Eukaryota</taxon>
        <taxon>Fungi</taxon>
        <taxon>Dikarya</taxon>
        <taxon>Basidiomycota</taxon>
        <taxon>Agaricomycotina</taxon>
        <taxon>Agaricomycetes</taxon>
        <taxon>Agaricomycetidae</taxon>
        <taxon>Agaricales</taxon>
        <taxon>Marasmiineae</taxon>
        <taxon>Mycenaceae</taxon>
        <taxon>Mycena</taxon>
    </lineage>
</organism>
<dbReference type="Pfam" id="PF12770">
    <property type="entry name" value="CHAT"/>
    <property type="match status" value="1"/>
</dbReference>
<keyword evidence="3" id="KW-1185">Reference proteome</keyword>
<protein>
    <submittedName>
        <fullName evidence="2">CHAT domain-containing protein</fullName>
    </submittedName>
</protein>
<dbReference type="Proteomes" id="UP001215280">
    <property type="component" value="Unassembled WGS sequence"/>
</dbReference>
<comment type="caution">
    <text evidence="2">The sequence shown here is derived from an EMBL/GenBank/DDBJ whole genome shotgun (WGS) entry which is preliminary data.</text>
</comment>
<name>A0AAD7N3J5_9AGAR</name>
<feature type="domain" description="CHAT" evidence="1">
    <location>
        <begin position="975"/>
        <end position="1275"/>
    </location>
</feature>
<dbReference type="Gene3D" id="1.25.40.10">
    <property type="entry name" value="Tetratricopeptide repeat domain"/>
    <property type="match status" value="3"/>
</dbReference>
<dbReference type="Pfam" id="PF08238">
    <property type="entry name" value="Sel1"/>
    <property type="match status" value="7"/>
</dbReference>
<dbReference type="EMBL" id="JARJLG010000115">
    <property type="protein sequence ID" value="KAJ7742936.1"/>
    <property type="molecule type" value="Genomic_DNA"/>
</dbReference>
<reference evidence="2" key="1">
    <citation type="submission" date="2023-03" db="EMBL/GenBank/DDBJ databases">
        <title>Massive genome expansion in bonnet fungi (Mycena s.s.) driven by repeated elements and novel gene families across ecological guilds.</title>
        <authorList>
            <consortium name="Lawrence Berkeley National Laboratory"/>
            <person name="Harder C.B."/>
            <person name="Miyauchi S."/>
            <person name="Viragh M."/>
            <person name="Kuo A."/>
            <person name="Thoen E."/>
            <person name="Andreopoulos B."/>
            <person name="Lu D."/>
            <person name="Skrede I."/>
            <person name="Drula E."/>
            <person name="Henrissat B."/>
            <person name="Morin E."/>
            <person name="Kohler A."/>
            <person name="Barry K."/>
            <person name="LaButti K."/>
            <person name="Morin E."/>
            <person name="Salamov A."/>
            <person name="Lipzen A."/>
            <person name="Mereny Z."/>
            <person name="Hegedus B."/>
            <person name="Baldrian P."/>
            <person name="Stursova M."/>
            <person name="Weitz H."/>
            <person name="Taylor A."/>
            <person name="Grigoriev I.V."/>
            <person name="Nagy L.G."/>
            <person name="Martin F."/>
            <person name="Kauserud H."/>
        </authorList>
    </citation>
    <scope>NUCLEOTIDE SEQUENCE</scope>
    <source>
        <strain evidence="2">CBHHK188m</strain>
    </source>
</reference>
<evidence type="ECO:0000259" key="1">
    <source>
        <dbReference type="Pfam" id="PF12770"/>
    </source>
</evidence>
<dbReference type="InterPro" id="IPR006597">
    <property type="entry name" value="Sel1-like"/>
</dbReference>
<dbReference type="SUPFAM" id="SSF48452">
    <property type="entry name" value="TPR-like"/>
    <property type="match status" value="1"/>
</dbReference>
<sequence length="1276" mass="140560">MASGTPTAANVEADTEEDASGYFKLAHDILCECKAAGNINDLNTATHLLYRAAHILLPAHPELSGCLNSLSGALATRFSYTADLQDVQLATVFSGAAGIELQLAPTLDVRFWIESETDVAAIEDSPDDMMAFASDILARFNQAVDSENLKTSILLHREALASRAAHPQRWSSLLELSDALLIEFRMTGELTGLQEAISLLKELHVIQPNRWASLCAALVMEGVKLADPLQMWKLEAVDLVRNAMKCDEEAMDLGTSGAGFVEAFKNSGDLSALDTGIAQLKEAQFTLSWGHSGKGRILNSLVDAVQTRFEQRGDPGDMDEAVNLLWESLTVHPPSHPNHHYCLSQLATSLYRRSKHRGCPQDIEPAVQLYREALALHPSSHPNRYSSLNNLAVAVRTRFDQWGDLRDIDEAIHLLREALTLCPLPHPDHGRCLGNLAIAIITRFKLRGDPPDIDEAVRLHRQAITLSSAPNPDHLTNLANTVITRFGQRGDPQDIDEAIELHREALTLYHSQHPARGDCLNSLASAVQTRFERQRNPQDMDEAIRLYQEAVTLHPAHGGFLRNLAHAMENRFRLRGDPEDIDRAVELYHKALEHYPSSHPDRGSALNNLGSVLEIRFELRHKPQDINAAVQLLREALALRPSPHADRASSLYNLATFLVRSHKLGKDPDHLNEAMSLFEEASLYLFSSPLTRLECTHRWAQIAVKHDHPSALSAYRTAIDLLPQLAALNLDLRLRQQLLTTRSGTNLASGAATCAIGLGQYTTAVELLEASRSVFWSQALRLRTPLDIVAIDNPQLASRISTLASDLEQAAFRDARRNLASNKQHEAISIELEGEHYQRLNADLLQAIASVPGLSDFMQPKSITVLKQSAVHGPVVILNPGESSSHALLVQYSGQVQCVPLPDISVYSVELLVKLLHALLSQSTFDLIEFMTMTKTSRGDSTATQALLGLEARLLGGPEILDDTSPNKVFGVILDHLWNSTVKPVLDALNLKKSPNPPRLWWCPVGPMSFLPIHAAGIYSMHNKDCVSEYIISSYTPTLAALLNPPTHPNAQFKMTAVIQPESKFGAPLPGTRTELKNIQGRVPKQWLTSLGDTTPATVATTRVHLQDSSIVHFACHGIQDETNPLDCGLALTDDLLKISYIMQKLEKPASEEKVEGITAKEESRQSMALAFLSACETAKGDLQVPDEAIHLAATLLFAGFHGVVGTMWSMDDPDGPKVADTFYEHLFRNCDLFSNPPVVPDLTEAAHALHLAVAKLREEPDIPFKRWVPFVHYGL</sequence>
<dbReference type="AlphaFoldDB" id="A0AAD7N3J5"/>